<keyword evidence="1" id="KW-0812">Transmembrane</keyword>
<feature type="transmembrane region" description="Helical" evidence="1">
    <location>
        <begin position="119"/>
        <end position="136"/>
    </location>
</feature>
<reference evidence="2 3" key="1">
    <citation type="submission" date="2020-03" db="EMBL/GenBank/DDBJ databases">
        <authorList>
            <person name="Kim M.K."/>
        </authorList>
    </citation>
    <scope>NUCLEOTIDE SEQUENCE [LARGE SCALE GENOMIC DNA]</scope>
    <source>
        <strain evidence="2 3">BT328</strain>
    </source>
</reference>
<feature type="transmembrane region" description="Helical" evidence="1">
    <location>
        <begin position="220"/>
        <end position="236"/>
    </location>
</feature>
<dbReference type="AlphaFoldDB" id="A0A6G9AQ41"/>
<keyword evidence="1" id="KW-1133">Transmembrane helix</keyword>
<dbReference type="RefSeq" id="WP_167210263.1">
    <property type="nucleotide sequence ID" value="NZ_CP050063.1"/>
</dbReference>
<accession>A0A6G9AQ41</accession>
<dbReference type="EMBL" id="CP050063">
    <property type="protein sequence ID" value="QIP14333.1"/>
    <property type="molecule type" value="Genomic_DNA"/>
</dbReference>
<protein>
    <recommendedName>
        <fullName evidence="4">YfhO family protein</fullName>
    </recommendedName>
</protein>
<keyword evidence="1" id="KW-0472">Membrane</keyword>
<evidence type="ECO:0000313" key="2">
    <source>
        <dbReference type="EMBL" id="QIP14333.1"/>
    </source>
</evidence>
<evidence type="ECO:0008006" key="4">
    <source>
        <dbReference type="Google" id="ProtNLM"/>
    </source>
</evidence>
<keyword evidence="3" id="KW-1185">Reference proteome</keyword>
<dbReference type="KEGG" id="spib:G8759_17780"/>
<proteinExistence type="predicted"/>
<gene>
    <name evidence="2" type="ORF">G8759_17780</name>
</gene>
<feature type="transmembrane region" description="Helical" evidence="1">
    <location>
        <begin position="12"/>
        <end position="32"/>
    </location>
</feature>
<feature type="transmembrane region" description="Helical" evidence="1">
    <location>
        <begin position="265"/>
        <end position="286"/>
    </location>
</feature>
<feature type="transmembrane region" description="Helical" evidence="1">
    <location>
        <begin position="307"/>
        <end position="327"/>
    </location>
</feature>
<name>A0A6G9AQ41_9BACT</name>
<dbReference type="Proteomes" id="UP000501802">
    <property type="component" value="Chromosome"/>
</dbReference>
<organism evidence="2 3">
    <name type="scientific">Spirosoma aureum</name>
    <dbReference type="NCBI Taxonomy" id="2692134"/>
    <lineage>
        <taxon>Bacteria</taxon>
        <taxon>Pseudomonadati</taxon>
        <taxon>Bacteroidota</taxon>
        <taxon>Cytophagia</taxon>
        <taxon>Cytophagales</taxon>
        <taxon>Cytophagaceae</taxon>
        <taxon>Spirosoma</taxon>
    </lineage>
</organism>
<dbReference type="InterPro" id="IPR045691">
    <property type="entry name" value="DUF6056"/>
</dbReference>
<feature type="transmembrane region" description="Helical" evidence="1">
    <location>
        <begin position="142"/>
        <end position="164"/>
    </location>
</feature>
<feature type="transmembrane region" description="Helical" evidence="1">
    <location>
        <begin position="371"/>
        <end position="393"/>
    </location>
</feature>
<dbReference type="Pfam" id="PF19528">
    <property type="entry name" value="DUF6056"/>
    <property type="match status" value="1"/>
</dbReference>
<feature type="transmembrane region" description="Helical" evidence="1">
    <location>
        <begin position="88"/>
        <end position="110"/>
    </location>
</feature>
<evidence type="ECO:0000313" key="3">
    <source>
        <dbReference type="Proteomes" id="UP000501802"/>
    </source>
</evidence>
<sequence>MTTSSPSARSVTIVLLLIAFAVSLPLIVLSFYNHPSPTDDYCFANTSMRYGFWESQQIYYDGWSGRFFHNFLVHGSPLTFGWYDGYKIYPVVLLGLLALSFYAFASQWLYRSFTFSTKLALACGLFVGFVTTLVSLSEYLYWYAGMACYSLSSVLLLFLLSVLIAHQRRGFGWQPGYLLLESLLIICIIGSSETSMVMAMSVLGMIALGDLVLRRRLSIPTLILLAVGVLSCYYLISAPGNAVRMGSNPNSRDIPLTLLSSLKFAVGYIARQIFLTPLLPLSLLYFPIASQLTANRPLPTYLRIHPLLALLHGLLTVLALISLHFYAVGIAPAYRLVNLINLVFWLSWGYNLTIWVAILQDRIQPVTWQRFSRLIVVVSLGWIVLATGFGPVLPMAYGDWLSGRAARYNQAMQERYNQMTQSTDDTALVTPLPVYPASMFMEDVKEDPKHLWNRCWADYYHKKTIVLKEEPISSTH</sequence>
<evidence type="ECO:0000256" key="1">
    <source>
        <dbReference type="SAM" id="Phobius"/>
    </source>
</evidence>
<feature type="transmembrane region" description="Helical" evidence="1">
    <location>
        <begin position="171"/>
        <end position="191"/>
    </location>
</feature>
<feature type="transmembrane region" description="Helical" evidence="1">
    <location>
        <begin position="339"/>
        <end position="359"/>
    </location>
</feature>